<proteinExistence type="predicted"/>
<feature type="compositionally biased region" description="Polar residues" evidence="1">
    <location>
        <begin position="39"/>
        <end position="48"/>
    </location>
</feature>
<feature type="region of interest" description="Disordered" evidence="1">
    <location>
        <begin position="22"/>
        <end position="51"/>
    </location>
</feature>
<name>A0A8T1U8C7_9STRA</name>
<dbReference type="VEuPathDB" id="FungiDB:PC110_g6111"/>
<organism evidence="2 3">
    <name type="scientific">Phytophthora cactorum</name>
    <dbReference type="NCBI Taxonomy" id="29920"/>
    <lineage>
        <taxon>Eukaryota</taxon>
        <taxon>Sar</taxon>
        <taxon>Stramenopiles</taxon>
        <taxon>Oomycota</taxon>
        <taxon>Peronosporomycetes</taxon>
        <taxon>Peronosporales</taxon>
        <taxon>Peronosporaceae</taxon>
        <taxon>Phytophthora</taxon>
    </lineage>
</organism>
<sequence length="84" mass="9750">MSEGVAEDMVEGMTEGLEECMEFPKEKGEDYNNTRRTHTSTGSMNTNDLTHHKERMQSIYELVETASVEKCPEKDEEYTLRLRD</sequence>
<evidence type="ECO:0000256" key="1">
    <source>
        <dbReference type="SAM" id="MobiDB-lite"/>
    </source>
</evidence>
<accession>A0A8T1U8C7</accession>
<dbReference type="EMBL" id="JAENGZ010000595">
    <property type="protein sequence ID" value="KAG6956652.1"/>
    <property type="molecule type" value="Genomic_DNA"/>
</dbReference>
<reference evidence="2" key="1">
    <citation type="submission" date="2021-01" db="EMBL/GenBank/DDBJ databases">
        <title>Phytophthora aleatoria, a newly-described species from Pinus radiata is distinct from Phytophthora cactorum isolates based on comparative genomics.</title>
        <authorList>
            <person name="Mcdougal R."/>
            <person name="Panda P."/>
            <person name="Williams N."/>
            <person name="Studholme D.J."/>
        </authorList>
    </citation>
    <scope>NUCLEOTIDE SEQUENCE</scope>
    <source>
        <strain evidence="2">NZFS 3830</strain>
    </source>
</reference>
<dbReference type="OrthoDB" id="10343780at2759"/>
<comment type="caution">
    <text evidence="2">The sequence shown here is derived from an EMBL/GenBank/DDBJ whole genome shotgun (WGS) entry which is preliminary data.</text>
</comment>
<gene>
    <name evidence="2" type="ORF">JG687_00010474</name>
</gene>
<dbReference type="AlphaFoldDB" id="A0A8T1U8C7"/>
<dbReference type="Proteomes" id="UP000688947">
    <property type="component" value="Unassembled WGS sequence"/>
</dbReference>
<feature type="compositionally biased region" description="Basic and acidic residues" evidence="1">
    <location>
        <begin position="22"/>
        <end position="33"/>
    </location>
</feature>
<evidence type="ECO:0000313" key="3">
    <source>
        <dbReference type="Proteomes" id="UP000688947"/>
    </source>
</evidence>
<evidence type="ECO:0000313" key="2">
    <source>
        <dbReference type="EMBL" id="KAG6956652.1"/>
    </source>
</evidence>
<protein>
    <submittedName>
        <fullName evidence="2">Uncharacterized protein</fullName>
    </submittedName>
</protein>